<dbReference type="Proteomes" id="UP000004986">
    <property type="component" value="Unassembled WGS sequence"/>
</dbReference>
<organism evidence="1 2">
    <name type="scientific">Pseudomonas syringae pv. pisi str. 1704B</name>
    <dbReference type="NCBI Taxonomy" id="629263"/>
    <lineage>
        <taxon>Bacteria</taxon>
        <taxon>Pseudomonadati</taxon>
        <taxon>Pseudomonadota</taxon>
        <taxon>Gammaproteobacteria</taxon>
        <taxon>Pseudomonadales</taxon>
        <taxon>Pseudomonadaceae</taxon>
        <taxon>Pseudomonas</taxon>
        <taxon>Pseudomonas syringae</taxon>
    </lineage>
</organism>
<gene>
    <name evidence="1" type="ORF">PSYPI_36085</name>
</gene>
<dbReference type="AlphaFoldDB" id="F3GJZ5"/>
<comment type="caution">
    <text evidence="1">The sequence shown here is derived from an EMBL/GenBank/DDBJ whole genome shotgun (WGS) entry which is preliminary data.</text>
</comment>
<accession>F3GJZ5</accession>
<keyword evidence="2" id="KW-1185">Reference proteome</keyword>
<feature type="non-terminal residue" evidence="1">
    <location>
        <position position="32"/>
    </location>
</feature>
<protein>
    <submittedName>
        <fullName evidence="1">Uncharacterized protein</fullName>
    </submittedName>
</protein>
<name>F3GJZ5_PSESJ</name>
<evidence type="ECO:0000313" key="1">
    <source>
        <dbReference type="EMBL" id="EGH47398.1"/>
    </source>
</evidence>
<evidence type="ECO:0000313" key="2">
    <source>
        <dbReference type="Proteomes" id="UP000004986"/>
    </source>
</evidence>
<dbReference type="EMBL" id="AEAI01002201">
    <property type="protein sequence ID" value="EGH47398.1"/>
    <property type="molecule type" value="Genomic_DNA"/>
</dbReference>
<sequence>MDGLIVGRAGERRLTAAEFQQLACVPEAVEWF</sequence>
<reference evidence="1 2" key="1">
    <citation type="journal article" date="2011" name="PLoS Pathog.">
        <title>Dynamic evolution of pathogenicity revealed by sequencing and comparative genomics of 19 Pseudomonas syringae isolates.</title>
        <authorList>
            <person name="Baltrus D.A."/>
            <person name="Nishimura M.T."/>
            <person name="Romanchuk A."/>
            <person name="Chang J.H."/>
            <person name="Mukhtar M.S."/>
            <person name="Cherkis K."/>
            <person name="Roach J."/>
            <person name="Grant S.R."/>
            <person name="Jones C.D."/>
            <person name="Dangl J.L."/>
        </authorList>
    </citation>
    <scope>NUCLEOTIDE SEQUENCE [LARGE SCALE GENOMIC DNA]</scope>
    <source>
        <strain evidence="1 2">1704B</strain>
    </source>
</reference>
<proteinExistence type="predicted"/>
<dbReference type="HOGENOM" id="CLU_3393716_0_0_6"/>